<dbReference type="OrthoDB" id="4332097at2759"/>
<name>A0A9W8Y4V5_9PLEO</name>
<evidence type="ECO:0000313" key="2">
    <source>
        <dbReference type="EMBL" id="KAJ4365939.1"/>
    </source>
</evidence>
<organism evidence="2 3">
    <name type="scientific">Neocucurbitaria cava</name>
    <dbReference type="NCBI Taxonomy" id="798079"/>
    <lineage>
        <taxon>Eukaryota</taxon>
        <taxon>Fungi</taxon>
        <taxon>Dikarya</taxon>
        <taxon>Ascomycota</taxon>
        <taxon>Pezizomycotina</taxon>
        <taxon>Dothideomycetes</taxon>
        <taxon>Pleosporomycetidae</taxon>
        <taxon>Pleosporales</taxon>
        <taxon>Pleosporineae</taxon>
        <taxon>Cucurbitariaceae</taxon>
        <taxon>Neocucurbitaria</taxon>
    </lineage>
</organism>
<evidence type="ECO:0000313" key="3">
    <source>
        <dbReference type="Proteomes" id="UP001140560"/>
    </source>
</evidence>
<dbReference type="AlphaFoldDB" id="A0A9W8Y4V5"/>
<evidence type="ECO:0000256" key="1">
    <source>
        <dbReference type="SAM" id="Coils"/>
    </source>
</evidence>
<sequence>MSFYVYYGKLANELLVAVLPNGTVEHGDPIHLYTKKKFSSYKVKDVSVTDNGEELVAFNDGYYAYQAVSKKAYRELSLTIRKDGDSTAATVALVRHYDQPLTAIPLSDSPKIWTGAIDFQQWAKNESFIAIAPKGLGNGKPVVALWQWTEDAKGTPRTLSYWTGKQESEATNPTTFSFKQGDYYTLNCKVNAKTNGLNVTIKSPSNPEVVQKELALSAKVELGAEHSFTPPRPAQHQITLDCSLPRAAPSLPRITGALPFPAGLVDTLTYSAAYVDQAGYLAKYAVKQFDQLDKSFHQLEKKSEARAAKVTKLEGEIVRLGEANHVLTGQNAGLQKQLDANRVSAADAQKTLQKQLDDALKALVKTQSLNKELKSYIDADKLADIERERKHADHEAADHKAIDFANEALKKSHEVEQQLRQTLEKKNQTIVKLDASLETTRAQLGDANGNISRLNAELTVEKNERAEAVRKLGEEEYLRGSAEKQLKTSQALNVENADTIAKNETDINDQKEMLRQSNILFKTVTERLDKKDRELEAFKTSSKQRTAELQAQVDAADLHDRSHHVAAAVPKTNVSTSVTEIVA</sequence>
<gene>
    <name evidence="2" type="ORF">N0V83_008561</name>
</gene>
<accession>A0A9W8Y4V5</accession>
<protein>
    <submittedName>
        <fullName evidence="2">Uncharacterized protein</fullName>
    </submittedName>
</protein>
<keyword evidence="1" id="KW-0175">Coiled coil</keyword>
<keyword evidence="3" id="KW-1185">Reference proteome</keyword>
<feature type="coiled-coil region" evidence="1">
    <location>
        <begin position="405"/>
        <end position="471"/>
    </location>
</feature>
<comment type="caution">
    <text evidence="2">The sequence shown here is derived from an EMBL/GenBank/DDBJ whole genome shotgun (WGS) entry which is preliminary data.</text>
</comment>
<reference evidence="2" key="1">
    <citation type="submission" date="2022-10" db="EMBL/GenBank/DDBJ databases">
        <title>Tapping the CABI collections for fungal endophytes: first genome assemblies for Collariella, Neodidymelliopsis, Ascochyta clinopodiicola, Didymella pomorum, Didymosphaeria variabile, Neocosmospora piperis and Neocucurbitaria cava.</title>
        <authorList>
            <person name="Hill R."/>
        </authorList>
    </citation>
    <scope>NUCLEOTIDE SEQUENCE</scope>
    <source>
        <strain evidence="2">IMI 356814</strain>
    </source>
</reference>
<dbReference type="Proteomes" id="UP001140560">
    <property type="component" value="Unassembled WGS sequence"/>
</dbReference>
<dbReference type="EMBL" id="JAPEUY010000015">
    <property type="protein sequence ID" value="KAJ4365939.1"/>
    <property type="molecule type" value="Genomic_DNA"/>
</dbReference>
<proteinExistence type="predicted"/>